<organism evidence="10 11">
    <name type="scientific">Eubucco bourcierii</name>
    <name type="common">red-headed barbet</name>
    <dbReference type="NCBI Taxonomy" id="91767"/>
    <lineage>
        <taxon>Eukaryota</taxon>
        <taxon>Metazoa</taxon>
        <taxon>Chordata</taxon>
        <taxon>Craniata</taxon>
        <taxon>Vertebrata</taxon>
        <taxon>Euteleostomi</taxon>
        <taxon>Archelosauria</taxon>
        <taxon>Archosauria</taxon>
        <taxon>Dinosauria</taxon>
        <taxon>Saurischia</taxon>
        <taxon>Theropoda</taxon>
        <taxon>Coelurosauria</taxon>
        <taxon>Aves</taxon>
        <taxon>Neognathae</taxon>
        <taxon>Neoaves</taxon>
        <taxon>Telluraves</taxon>
        <taxon>Coraciimorphae</taxon>
        <taxon>Piciformes</taxon>
        <taxon>Ramphastidae</taxon>
        <taxon>Eubucco</taxon>
    </lineage>
</organism>
<dbReference type="EMBL" id="VWZE01012929">
    <property type="protein sequence ID" value="NXF91465.1"/>
    <property type="molecule type" value="Genomic_DNA"/>
</dbReference>
<dbReference type="Gene3D" id="3.30.160.60">
    <property type="entry name" value="Classic Zinc Finger"/>
    <property type="match status" value="3"/>
</dbReference>
<dbReference type="FunFam" id="3.30.160.60:FF:000624">
    <property type="entry name" value="zinc finger protein 697"/>
    <property type="match status" value="1"/>
</dbReference>
<evidence type="ECO:0000256" key="7">
    <source>
        <dbReference type="ARBA" id="ARBA00023242"/>
    </source>
</evidence>
<comment type="similarity">
    <text evidence="2">Belongs to the krueppel C2H2-type zinc-finger protein family.</text>
</comment>
<evidence type="ECO:0000256" key="3">
    <source>
        <dbReference type="ARBA" id="ARBA00022723"/>
    </source>
</evidence>
<dbReference type="PROSITE" id="PS00028">
    <property type="entry name" value="ZINC_FINGER_C2H2_1"/>
    <property type="match status" value="1"/>
</dbReference>
<evidence type="ECO:0000256" key="1">
    <source>
        <dbReference type="ARBA" id="ARBA00004123"/>
    </source>
</evidence>
<dbReference type="PANTHER" id="PTHR23234">
    <property type="entry name" value="ZNF44 PROTEIN"/>
    <property type="match status" value="1"/>
</dbReference>
<reference evidence="10 11" key="1">
    <citation type="submission" date="2019-09" db="EMBL/GenBank/DDBJ databases">
        <title>Bird 10,000 Genomes (B10K) Project - Family phase.</title>
        <authorList>
            <person name="Zhang G."/>
        </authorList>
    </citation>
    <scope>NUCLEOTIDE SEQUENCE [LARGE SCALE GENOMIC DNA]</scope>
    <source>
        <strain evidence="10">B10K-DU-001-04</strain>
        <tissue evidence="10">Muscle</tissue>
    </source>
</reference>
<feature type="domain" description="C2H2-type" evidence="9">
    <location>
        <begin position="17"/>
        <end position="44"/>
    </location>
</feature>
<evidence type="ECO:0000256" key="2">
    <source>
        <dbReference type="ARBA" id="ARBA00006991"/>
    </source>
</evidence>
<evidence type="ECO:0000313" key="11">
    <source>
        <dbReference type="Proteomes" id="UP000583613"/>
    </source>
</evidence>
<keyword evidence="3" id="KW-0479">Metal-binding</keyword>
<dbReference type="InterPro" id="IPR050758">
    <property type="entry name" value="Znf_C2H2-type"/>
</dbReference>
<dbReference type="GO" id="GO:0008270">
    <property type="term" value="F:zinc ion binding"/>
    <property type="evidence" value="ECO:0007669"/>
    <property type="project" value="UniProtKB-KW"/>
</dbReference>
<dbReference type="PANTHER" id="PTHR23234:SF8">
    <property type="entry name" value="C2H2-TYPE DOMAIN-CONTAINING PROTEIN"/>
    <property type="match status" value="1"/>
</dbReference>
<dbReference type="FunFam" id="3.30.160.60:FF:000058">
    <property type="entry name" value="Zinc finger protein 2 homolog"/>
    <property type="match status" value="1"/>
</dbReference>
<feature type="domain" description="C2H2-type" evidence="9">
    <location>
        <begin position="44"/>
        <end position="71"/>
    </location>
</feature>
<keyword evidence="6" id="KW-0862">Zinc</keyword>
<dbReference type="AlphaFoldDB" id="A0A7K8XJY7"/>
<keyword evidence="5 8" id="KW-0863">Zinc-finger</keyword>
<dbReference type="PROSITE" id="PS50157">
    <property type="entry name" value="ZINC_FINGER_C2H2_2"/>
    <property type="match status" value="2"/>
</dbReference>
<evidence type="ECO:0000256" key="8">
    <source>
        <dbReference type="PROSITE-ProRule" id="PRU00042"/>
    </source>
</evidence>
<dbReference type="SMART" id="SM00355">
    <property type="entry name" value="ZnF_C2H2"/>
    <property type="match status" value="2"/>
</dbReference>
<dbReference type="GO" id="GO:0005634">
    <property type="term" value="C:nucleus"/>
    <property type="evidence" value="ECO:0007669"/>
    <property type="project" value="UniProtKB-SubCell"/>
</dbReference>
<keyword evidence="7" id="KW-0539">Nucleus</keyword>
<gene>
    <name evidence="10" type="primary">Znf718</name>
    <name evidence="10" type="ORF">EUBBOU_R15309</name>
</gene>
<evidence type="ECO:0000259" key="9">
    <source>
        <dbReference type="PROSITE" id="PS50157"/>
    </source>
</evidence>
<feature type="non-terminal residue" evidence="10">
    <location>
        <position position="85"/>
    </location>
</feature>
<dbReference type="Pfam" id="PF00096">
    <property type="entry name" value="zf-C2H2"/>
    <property type="match status" value="2"/>
</dbReference>
<keyword evidence="4" id="KW-0677">Repeat</keyword>
<feature type="non-terminal residue" evidence="10">
    <location>
        <position position="1"/>
    </location>
</feature>
<sequence>RKCTLNLHRNVHTVEFFSSRDCSKSFKHNSSLALHRHIHTGELFPCEECSKSFTTRSGFILHQHIHTGEKPYTCSDCGMSFAHSS</sequence>
<protein>
    <submittedName>
        <fullName evidence="10">ZN718 protein</fullName>
    </submittedName>
</protein>
<dbReference type="SUPFAM" id="SSF57667">
    <property type="entry name" value="beta-beta-alpha zinc fingers"/>
    <property type="match status" value="2"/>
</dbReference>
<proteinExistence type="inferred from homology"/>
<evidence type="ECO:0000256" key="6">
    <source>
        <dbReference type="ARBA" id="ARBA00022833"/>
    </source>
</evidence>
<evidence type="ECO:0000256" key="4">
    <source>
        <dbReference type="ARBA" id="ARBA00022737"/>
    </source>
</evidence>
<comment type="subcellular location">
    <subcellularLocation>
        <location evidence="1">Nucleus</location>
    </subcellularLocation>
</comment>
<dbReference type="Proteomes" id="UP000583613">
    <property type="component" value="Unassembled WGS sequence"/>
</dbReference>
<dbReference type="OrthoDB" id="654211at2759"/>
<dbReference type="InterPro" id="IPR013087">
    <property type="entry name" value="Znf_C2H2_type"/>
</dbReference>
<dbReference type="InterPro" id="IPR036236">
    <property type="entry name" value="Znf_C2H2_sf"/>
</dbReference>
<name>A0A7K8XJY7_9PICI</name>
<keyword evidence="11" id="KW-1185">Reference proteome</keyword>
<evidence type="ECO:0000256" key="5">
    <source>
        <dbReference type="ARBA" id="ARBA00022771"/>
    </source>
</evidence>
<evidence type="ECO:0000313" key="10">
    <source>
        <dbReference type="EMBL" id="NXF91465.1"/>
    </source>
</evidence>
<comment type="caution">
    <text evidence="10">The sequence shown here is derived from an EMBL/GenBank/DDBJ whole genome shotgun (WGS) entry which is preliminary data.</text>
</comment>
<accession>A0A7K8XJY7</accession>